<dbReference type="PANTHER" id="PTHR43649:SF30">
    <property type="entry name" value="ABC TRANSPORTER SUBSTRATE-BINDING PROTEIN"/>
    <property type="match status" value="1"/>
</dbReference>
<dbReference type="SUPFAM" id="SSF53850">
    <property type="entry name" value="Periplasmic binding protein-like II"/>
    <property type="match status" value="1"/>
</dbReference>
<dbReference type="InterPro" id="IPR006311">
    <property type="entry name" value="TAT_signal"/>
</dbReference>
<name>A0A379LW66_9NOCA</name>
<gene>
    <name evidence="2" type="ORF">NCTC13296_01123</name>
</gene>
<dbReference type="InterPro" id="IPR006059">
    <property type="entry name" value="SBP"/>
</dbReference>
<dbReference type="Gene3D" id="3.40.190.10">
    <property type="entry name" value="Periplasmic binding protein-like II"/>
    <property type="match status" value="1"/>
</dbReference>
<sequence>MFPSIRRNTAPVASLSRRRFLAVAGIAAASVPILAACGSPAGGSSGSFGQPDVNPPGEFAGRTDVVFWSGWAGTNGEVLASLIRRFNESQNDIYVEIQQFQGYDGLTEKLSAGLQARQIPDLAIFSDVSWNKFFLSGHLEPMNGYFTDTWNAGTYHDRLFQEGVVRGEAFWVPFGRSTPLFYYNKEIFADAGLPDRAPETWDEFREWGNRITGRDYRGNRLMMRAYTGADDWYMQGLLWNFGGSISDGLDVTVDSAAAIAAAEFDRACVNDDRIGYLAQEMNTDFTNGLVATVCNSTGSLSGLTKGAEAAGFELGAGFLPVAQDTGVPTGGAGLGILKHADPERKAAAAKVIEFLAGDDAAAEWAVGTGYLPATKGATTSPIVTSRIAENPNYGLAVEQLDRARQPDAVRRYVSSTILEMRTVIQKLYTENADPAAALAAAATVIRRDTEDIRSRYEELVA</sequence>
<accession>A0A379LW66</accession>
<dbReference type="RefSeq" id="WP_064063003.1">
    <property type="nucleotide sequence ID" value="NZ_JBFSFC010000007.1"/>
</dbReference>
<dbReference type="InterPro" id="IPR050490">
    <property type="entry name" value="Bact_solute-bd_prot1"/>
</dbReference>
<dbReference type="AlphaFoldDB" id="A0A379LW66"/>
<keyword evidence="3" id="KW-1185">Reference proteome</keyword>
<protein>
    <submittedName>
        <fullName evidence="2">ABC transporter substrate-binding protein</fullName>
    </submittedName>
</protein>
<feature type="chain" id="PRO_5016582114" evidence="1">
    <location>
        <begin position="36"/>
        <end position="461"/>
    </location>
</feature>
<dbReference type="PANTHER" id="PTHR43649">
    <property type="entry name" value="ARABINOSE-BINDING PROTEIN-RELATED"/>
    <property type="match status" value="1"/>
</dbReference>
<dbReference type="Proteomes" id="UP000254569">
    <property type="component" value="Unassembled WGS sequence"/>
</dbReference>
<dbReference type="Pfam" id="PF13416">
    <property type="entry name" value="SBP_bac_8"/>
    <property type="match status" value="1"/>
</dbReference>
<proteinExistence type="predicted"/>
<reference evidence="2 3" key="1">
    <citation type="submission" date="2018-06" db="EMBL/GenBank/DDBJ databases">
        <authorList>
            <consortium name="Pathogen Informatics"/>
            <person name="Doyle S."/>
        </authorList>
    </citation>
    <scope>NUCLEOTIDE SEQUENCE [LARGE SCALE GENOMIC DNA]</scope>
    <source>
        <strain evidence="2 3">NCTC13296</strain>
    </source>
</reference>
<dbReference type="PROSITE" id="PS51318">
    <property type="entry name" value="TAT"/>
    <property type="match status" value="1"/>
</dbReference>
<feature type="signal peptide" evidence="1">
    <location>
        <begin position="1"/>
        <end position="35"/>
    </location>
</feature>
<dbReference type="CDD" id="cd14748">
    <property type="entry name" value="PBP2_UgpB"/>
    <property type="match status" value="1"/>
</dbReference>
<evidence type="ECO:0000256" key="1">
    <source>
        <dbReference type="SAM" id="SignalP"/>
    </source>
</evidence>
<organism evidence="2 3">
    <name type="scientific">Rhodococcus gordoniae</name>
    <dbReference type="NCBI Taxonomy" id="223392"/>
    <lineage>
        <taxon>Bacteria</taxon>
        <taxon>Bacillati</taxon>
        <taxon>Actinomycetota</taxon>
        <taxon>Actinomycetes</taxon>
        <taxon>Mycobacteriales</taxon>
        <taxon>Nocardiaceae</taxon>
        <taxon>Rhodococcus</taxon>
    </lineage>
</organism>
<dbReference type="EMBL" id="UGVI01000001">
    <property type="protein sequence ID" value="SUE14284.1"/>
    <property type="molecule type" value="Genomic_DNA"/>
</dbReference>
<evidence type="ECO:0000313" key="2">
    <source>
        <dbReference type="EMBL" id="SUE14284.1"/>
    </source>
</evidence>
<evidence type="ECO:0000313" key="3">
    <source>
        <dbReference type="Proteomes" id="UP000254569"/>
    </source>
</evidence>
<keyword evidence="1" id="KW-0732">Signal</keyword>